<evidence type="ECO:0000313" key="2">
    <source>
        <dbReference type="EMBL" id="PSN69470.1"/>
    </source>
</evidence>
<dbReference type="EMBL" id="KZ678133">
    <property type="protein sequence ID" value="PSN69470.1"/>
    <property type="molecule type" value="Genomic_DNA"/>
</dbReference>
<keyword evidence="3" id="KW-1185">Reference proteome</keyword>
<reference evidence="2 3" key="1">
    <citation type="journal article" date="2018" name="Front. Microbiol.">
        <title>Genome-Wide Analysis of Corynespora cassiicola Leaf Fall Disease Putative Effectors.</title>
        <authorList>
            <person name="Lopez D."/>
            <person name="Ribeiro S."/>
            <person name="Label P."/>
            <person name="Fumanal B."/>
            <person name="Venisse J.S."/>
            <person name="Kohler A."/>
            <person name="de Oliveira R.R."/>
            <person name="Labutti K."/>
            <person name="Lipzen A."/>
            <person name="Lail K."/>
            <person name="Bauer D."/>
            <person name="Ohm R.A."/>
            <person name="Barry K.W."/>
            <person name="Spatafora J."/>
            <person name="Grigoriev I.V."/>
            <person name="Martin F.M."/>
            <person name="Pujade-Renaud V."/>
        </authorList>
    </citation>
    <scope>NUCLEOTIDE SEQUENCE [LARGE SCALE GENOMIC DNA]</scope>
    <source>
        <strain evidence="2 3">Philippines</strain>
    </source>
</reference>
<gene>
    <name evidence="2" type="ORF">BS50DRAFT_664453</name>
</gene>
<dbReference type="OrthoDB" id="3774700at2759"/>
<evidence type="ECO:0000313" key="3">
    <source>
        <dbReference type="Proteomes" id="UP000240883"/>
    </source>
</evidence>
<name>A0A2T2NVQ4_CORCC</name>
<evidence type="ECO:0000256" key="1">
    <source>
        <dbReference type="SAM" id="MobiDB-lite"/>
    </source>
</evidence>
<sequence length="376" mass="42279">MVFLPTTPSATPSGAKPPAKGRELIPSVSNHSGTITAGDCYTNLSFALPTSLAFAKCLAWQQTPWADLAVDDKVVSRISESDAEVISYQLSGRLGKAISIEAIKNALYLGTTYKRGRADGSSLICAPQVFVVFPHLQRDCSRDAKFLRVWNDDVVKPAFDAAWAERWNTFIVNRHKGVNRLINAGGVHREREAWDAKEILKVLARDGNVPLTNEWPEFDDVWIEGKNHAGVETNRRRRIFDDAWRSIRGMVDGHGDLAEFQDPFLLAVSRCGIDFDLYSGWDRIYDEAAIMWDLYVDAGYMNRDSFFVELKTVLGPRADAEEKAKKWAEKEKDAWKDNLARTGFNCNFNTGKKLCAEDEEYNSATGEGRKKRSWAI</sequence>
<organism evidence="2 3">
    <name type="scientific">Corynespora cassiicola Philippines</name>
    <dbReference type="NCBI Taxonomy" id="1448308"/>
    <lineage>
        <taxon>Eukaryota</taxon>
        <taxon>Fungi</taxon>
        <taxon>Dikarya</taxon>
        <taxon>Ascomycota</taxon>
        <taxon>Pezizomycotina</taxon>
        <taxon>Dothideomycetes</taxon>
        <taxon>Pleosporomycetidae</taxon>
        <taxon>Pleosporales</taxon>
        <taxon>Corynesporascaceae</taxon>
        <taxon>Corynespora</taxon>
    </lineage>
</organism>
<accession>A0A2T2NVQ4</accession>
<feature type="compositionally biased region" description="Polar residues" evidence="1">
    <location>
        <begin position="1"/>
        <end position="12"/>
    </location>
</feature>
<proteinExistence type="predicted"/>
<protein>
    <submittedName>
        <fullName evidence="2">Uncharacterized protein</fullName>
    </submittedName>
</protein>
<dbReference type="AlphaFoldDB" id="A0A2T2NVQ4"/>
<feature type="region of interest" description="Disordered" evidence="1">
    <location>
        <begin position="1"/>
        <end position="22"/>
    </location>
</feature>
<dbReference type="Proteomes" id="UP000240883">
    <property type="component" value="Unassembled WGS sequence"/>
</dbReference>